<feature type="transmembrane region" description="Helical" evidence="2">
    <location>
        <begin position="68"/>
        <end position="91"/>
    </location>
</feature>
<evidence type="ECO:0000313" key="3">
    <source>
        <dbReference type="EMBL" id="CAI6365455.1"/>
    </source>
</evidence>
<dbReference type="AlphaFoldDB" id="A0AAV0XB08"/>
<evidence type="ECO:0000313" key="4">
    <source>
        <dbReference type="Proteomes" id="UP001160148"/>
    </source>
</evidence>
<accession>A0AAV0XB08</accession>
<feature type="compositionally biased region" description="Gly residues" evidence="1">
    <location>
        <begin position="39"/>
        <end position="50"/>
    </location>
</feature>
<dbReference type="EMBL" id="CARXXK010000004">
    <property type="protein sequence ID" value="CAI6365455.1"/>
    <property type="molecule type" value="Genomic_DNA"/>
</dbReference>
<comment type="caution">
    <text evidence="3">The sequence shown here is derived from an EMBL/GenBank/DDBJ whole genome shotgun (WGS) entry which is preliminary data.</text>
</comment>
<protein>
    <submittedName>
        <fullName evidence="3">Uncharacterized protein</fullName>
    </submittedName>
</protein>
<keyword evidence="2" id="KW-1133">Transmembrane helix</keyword>
<dbReference type="Proteomes" id="UP001160148">
    <property type="component" value="Unassembled WGS sequence"/>
</dbReference>
<evidence type="ECO:0000256" key="1">
    <source>
        <dbReference type="SAM" id="MobiDB-lite"/>
    </source>
</evidence>
<keyword evidence="2" id="KW-0472">Membrane</keyword>
<keyword evidence="2" id="KW-0812">Transmembrane</keyword>
<evidence type="ECO:0000256" key="2">
    <source>
        <dbReference type="SAM" id="Phobius"/>
    </source>
</evidence>
<reference evidence="3 4" key="1">
    <citation type="submission" date="2023-01" db="EMBL/GenBank/DDBJ databases">
        <authorList>
            <person name="Whitehead M."/>
        </authorList>
    </citation>
    <scope>NUCLEOTIDE SEQUENCE [LARGE SCALE GENOMIC DNA]</scope>
</reference>
<feature type="region of interest" description="Disordered" evidence="1">
    <location>
        <begin position="32"/>
        <end position="52"/>
    </location>
</feature>
<sequence>MAGRYPRPSGRLGWRRSSPVIGVTDELMDWTGHRQGPHGTHGGDCGGGSGKRQCDENRYYRQGDTKKYTVYLLFFNFYYGNISDFIFMRVIENRNFKRKYLS</sequence>
<keyword evidence="4" id="KW-1185">Reference proteome</keyword>
<proteinExistence type="predicted"/>
<organism evidence="3 4">
    <name type="scientific">Macrosiphum euphorbiae</name>
    <name type="common">potato aphid</name>
    <dbReference type="NCBI Taxonomy" id="13131"/>
    <lineage>
        <taxon>Eukaryota</taxon>
        <taxon>Metazoa</taxon>
        <taxon>Ecdysozoa</taxon>
        <taxon>Arthropoda</taxon>
        <taxon>Hexapoda</taxon>
        <taxon>Insecta</taxon>
        <taxon>Pterygota</taxon>
        <taxon>Neoptera</taxon>
        <taxon>Paraneoptera</taxon>
        <taxon>Hemiptera</taxon>
        <taxon>Sternorrhyncha</taxon>
        <taxon>Aphidomorpha</taxon>
        <taxon>Aphidoidea</taxon>
        <taxon>Aphididae</taxon>
        <taxon>Macrosiphini</taxon>
        <taxon>Macrosiphum</taxon>
    </lineage>
</organism>
<name>A0AAV0XB08_9HEMI</name>
<gene>
    <name evidence="3" type="ORF">MEUPH1_LOCUS20167</name>
</gene>